<keyword evidence="2" id="KW-1003">Cell membrane</keyword>
<dbReference type="PANTHER" id="PTHR30619">
    <property type="entry name" value="DNA INTERNALIZATION/COMPETENCE PROTEIN COMEC/REC2"/>
    <property type="match status" value="1"/>
</dbReference>
<feature type="domain" description="DUF4131" evidence="8">
    <location>
        <begin position="40"/>
        <end position="193"/>
    </location>
</feature>
<evidence type="ECO:0000256" key="2">
    <source>
        <dbReference type="ARBA" id="ARBA00022475"/>
    </source>
</evidence>
<dbReference type="InterPro" id="IPR052159">
    <property type="entry name" value="Competence_DNA_uptake"/>
</dbReference>
<feature type="transmembrane region" description="Helical" evidence="6">
    <location>
        <begin position="491"/>
        <end position="509"/>
    </location>
</feature>
<evidence type="ECO:0000256" key="1">
    <source>
        <dbReference type="ARBA" id="ARBA00004651"/>
    </source>
</evidence>
<evidence type="ECO:0000256" key="5">
    <source>
        <dbReference type="ARBA" id="ARBA00023136"/>
    </source>
</evidence>
<organism evidence="9 10">
    <name type="scientific">Marivita hallyeonensis</name>
    <dbReference type="NCBI Taxonomy" id="996342"/>
    <lineage>
        <taxon>Bacteria</taxon>
        <taxon>Pseudomonadati</taxon>
        <taxon>Pseudomonadota</taxon>
        <taxon>Alphaproteobacteria</taxon>
        <taxon>Rhodobacterales</taxon>
        <taxon>Roseobacteraceae</taxon>
        <taxon>Marivita</taxon>
    </lineage>
</organism>
<dbReference type="InterPro" id="IPR004477">
    <property type="entry name" value="ComEC_N"/>
</dbReference>
<dbReference type="Pfam" id="PF13567">
    <property type="entry name" value="DUF4131"/>
    <property type="match status" value="1"/>
</dbReference>
<name>A0A1M5VT81_9RHOB</name>
<dbReference type="STRING" id="996342.SAMN05443551_3066"/>
<evidence type="ECO:0000256" key="6">
    <source>
        <dbReference type="SAM" id="Phobius"/>
    </source>
</evidence>
<gene>
    <name evidence="9" type="ORF">SAMN05443551_3066</name>
</gene>
<protein>
    <submittedName>
        <fullName evidence="9">Competence protein ComEC</fullName>
    </submittedName>
</protein>
<evidence type="ECO:0000259" key="8">
    <source>
        <dbReference type="Pfam" id="PF13567"/>
    </source>
</evidence>
<dbReference type="OrthoDB" id="9790149at2"/>
<dbReference type="NCBIfam" id="TIGR00360">
    <property type="entry name" value="ComEC_N-term"/>
    <property type="match status" value="1"/>
</dbReference>
<feature type="transmembrane region" description="Helical" evidence="6">
    <location>
        <begin position="394"/>
        <end position="416"/>
    </location>
</feature>
<feature type="transmembrane region" description="Helical" evidence="6">
    <location>
        <begin position="68"/>
        <end position="90"/>
    </location>
</feature>
<comment type="subcellular location">
    <subcellularLocation>
        <location evidence="1">Cell membrane</location>
        <topology evidence="1">Multi-pass membrane protein</topology>
    </subcellularLocation>
</comment>
<dbReference type="PANTHER" id="PTHR30619:SF1">
    <property type="entry name" value="RECOMBINATION PROTEIN 2"/>
    <property type="match status" value="1"/>
</dbReference>
<evidence type="ECO:0000259" key="7">
    <source>
        <dbReference type="Pfam" id="PF03772"/>
    </source>
</evidence>
<keyword evidence="4 6" id="KW-1133">Transmembrane helix</keyword>
<feature type="domain" description="ComEC/Rec2-related protein" evidence="7">
    <location>
        <begin position="236"/>
        <end position="513"/>
    </location>
</feature>
<dbReference type="AlphaFoldDB" id="A0A1M5VT81"/>
<evidence type="ECO:0000256" key="3">
    <source>
        <dbReference type="ARBA" id="ARBA00022692"/>
    </source>
</evidence>
<dbReference type="RefSeq" id="WP_072778822.1">
    <property type="nucleotide sequence ID" value="NZ_FQXC01000004.1"/>
</dbReference>
<reference evidence="9 10" key="1">
    <citation type="submission" date="2016-11" db="EMBL/GenBank/DDBJ databases">
        <authorList>
            <person name="Jaros S."/>
            <person name="Januszkiewicz K."/>
            <person name="Wedrychowicz H."/>
        </authorList>
    </citation>
    <scope>NUCLEOTIDE SEQUENCE [LARGE SCALE GENOMIC DNA]</scope>
    <source>
        <strain evidence="9 10">DSM 29431</strain>
    </source>
</reference>
<feature type="transmembrane region" description="Helical" evidence="6">
    <location>
        <begin position="20"/>
        <end position="38"/>
    </location>
</feature>
<feature type="transmembrane region" description="Helical" evidence="6">
    <location>
        <begin position="363"/>
        <end position="382"/>
    </location>
</feature>
<feature type="transmembrane region" description="Helical" evidence="6">
    <location>
        <begin position="260"/>
        <end position="285"/>
    </location>
</feature>
<evidence type="ECO:0000313" key="10">
    <source>
        <dbReference type="Proteomes" id="UP000184221"/>
    </source>
</evidence>
<dbReference type="InterPro" id="IPR025405">
    <property type="entry name" value="DUF4131"/>
</dbReference>
<keyword evidence="5 6" id="KW-0472">Membrane</keyword>
<evidence type="ECO:0000256" key="4">
    <source>
        <dbReference type="ARBA" id="ARBA00022989"/>
    </source>
</evidence>
<proteinExistence type="predicted"/>
<sequence>MARVWSLLTDALLAQRGALFPWVPVFLGIGICLYFSLLFEPSWQLLGASGAAGLIALVLYWRSASVGAPLLCAVAMVALGFSLAGVRAHLVAGPVLDWRYYGPITGRVVALDRSASDALRVTLDQVWLTDVNAAQTPTRVRLSLHSKTPGMAPEPGMIVMTTGHLGPPGGAVEPGGFDFRRHAWFLRLGAVGYTRVPLVLWEEAGHGQTLFRTRMALSQRIQTALPGETGGVATAIITGDRSAIPKDILQALRDTNLAHLLAISGLHMGLVSAFVFATLRLALLISPVGLRWPIKKIAAAGALCVAAIYLALSGGNVATERAFVMVSVMLLAVMCDRRAISLRAVALAALVVLVLRPEAVLGPGFQMSFAATTALVAVFGALRDGPAELPRHKLARNVASVILSSAVAGAATAPFAMAHFNQIAQYGLIANLATVPLMGVLVIPSAVFAVAAIPVGLEQIGLTLMGLGLEWILAVAQTLDDWTYAVRPVVTPDPAVLPLIALGALWVILWKGRARWGGLVACGVAVALWGASDRPDILVAEGGTLVGVMTPDGRAVSRAKGSGFIAGVWLENDGQGRDQAFAASLWDRAPPESIRHVHGKKAAAQFDGCTTRQVLIASSDLPMDTNTLPCLVFAPDDLKQTGSLAIRVDADGGYHIETARDRSGARLWNDATVRRGQ</sequence>
<keyword evidence="3 6" id="KW-0812">Transmembrane</keyword>
<evidence type="ECO:0000313" key="9">
    <source>
        <dbReference type="EMBL" id="SHH78475.1"/>
    </source>
</evidence>
<keyword evidence="10" id="KW-1185">Reference proteome</keyword>
<dbReference type="Pfam" id="PF03772">
    <property type="entry name" value="Competence"/>
    <property type="match status" value="1"/>
</dbReference>
<feature type="transmembrane region" description="Helical" evidence="6">
    <location>
        <begin position="460"/>
        <end position="479"/>
    </location>
</feature>
<accession>A0A1M5VT81</accession>
<feature type="transmembrane region" description="Helical" evidence="6">
    <location>
        <begin position="428"/>
        <end position="453"/>
    </location>
</feature>
<feature type="transmembrane region" description="Helical" evidence="6">
    <location>
        <begin position="297"/>
        <end position="319"/>
    </location>
</feature>
<feature type="transmembrane region" description="Helical" evidence="6">
    <location>
        <begin position="340"/>
        <end position="357"/>
    </location>
</feature>
<dbReference type="Proteomes" id="UP000184221">
    <property type="component" value="Unassembled WGS sequence"/>
</dbReference>
<dbReference type="EMBL" id="FQXC01000004">
    <property type="protein sequence ID" value="SHH78475.1"/>
    <property type="molecule type" value="Genomic_DNA"/>
</dbReference>
<dbReference type="GO" id="GO:0005886">
    <property type="term" value="C:plasma membrane"/>
    <property type="evidence" value="ECO:0007669"/>
    <property type="project" value="UniProtKB-SubCell"/>
</dbReference>